<dbReference type="Pfam" id="PF03979">
    <property type="entry name" value="Sigma70_r1_1"/>
    <property type="match status" value="1"/>
</dbReference>
<dbReference type="EMBL" id="BPRC01000073">
    <property type="protein sequence ID" value="GJE68448.1"/>
    <property type="molecule type" value="Genomic_DNA"/>
</dbReference>
<dbReference type="Gene3D" id="1.10.220.120">
    <property type="entry name" value="Sigma-70 factor, region 1.1"/>
    <property type="match status" value="1"/>
</dbReference>
<dbReference type="InterPro" id="IPR042189">
    <property type="entry name" value="RNA_pol_sigma_70_r1_1_sf"/>
</dbReference>
<evidence type="ECO:0000313" key="3">
    <source>
        <dbReference type="Proteomes" id="UP001055039"/>
    </source>
</evidence>
<comment type="caution">
    <text evidence="2">The sequence shown here is derived from an EMBL/GenBank/DDBJ whole genome shotgun (WGS) entry which is preliminary data.</text>
</comment>
<proteinExistence type="predicted"/>
<reference evidence="2" key="2">
    <citation type="submission" date="2021-08" db="EMBL/GenBank/DDBJ databases">
        <authorList>
            <person name="Tani A."/>
            <person name="Ola A."/>
            <person name="Ogura Y."/>
            <person name="Katsura K."/>
            <person name="Hayashi T."/>
        </authorList>
    </citation>
    <scope>NUCLEOTIDE SEQUENCE</scope>
    <source>
        <strain evidence="2">NBRC 15686</strain>
    </source>
</reference>
<name>A0ABQ4UN56_9HYPH</name>
<evidence type="ECO:0000313" key="2">
    <source>
        <dbReference type="EMBL" id="GJE68448.1"/>
    </source>
</evidence>
<protein>
    <recommendedName>
        <fullName evidence="1">RNA polymerase sigma factor 70 region 1.1 domain-containing protein</fullName>
    </recommendedName>
</protein>
<feature type="domain" description="RNA polymerase sigma factor 70 region 1.1" evidence="1">
    <location>
        <begin position="8"/>
        <end position="55"/>
    </location>
</feature>
<dbReference type="RefSeq" id="WP_238229198.1">
    <property type="nucleotide sequence ID" value="NZ_BAAADH010000076.1"/>
</dbReference>
<dbReference type="InterPro" id="IPR007127">
    <property type="entry name" value="RNA_pol_sigma_70_r1_1"/>
</dbReference>
<sequence>MNTIDRGTLDRLVALGRERGELTAEEFQAALPVDSLDVDALVLVMLELEAAGVSVEPDVLGPRADRPLPAAPELPPVAGGVSLSAVRAAEGEPTASLPAAKAPEALVEDGASGEKTGIDQIVLLSGLAAFLGPVVT</sequence>
<keyword evidence="3" id="KW-1185">Reference proteome</keyword>
<dbReference type="Proteomes" id="UP001055039">
    <property type="component" value="Unassembled WGS sequence"/>
</dbReference>
<accession>A0ABQ4UN56</accession>
<evidence type="ECO:0000259" key="1">
    <source>
        <dbReference type="Pfam" id="PF03979"/>
    </source>
</evidence>
<gene>
    <name evidence="2" type="ORF">LNAOJCKE_5692</name>
</gene>
<reference evidence="2" key="1">
    <citation type="journal article" date="2021" name="Front. Microbiol.">
        <title>Comprehensive Comparative Genomics and Phenotyping of Methylobacterium Species.</title>
        <authorList>
            <person name="Alessa O."/>
            <person name="Ogura Y."/>
            <person name="Fujitani Y."/>
            <person name="Takami H."/>
            <person name="Hayashi T."/>
            <person name="Sahin N."/>
            <person name="Tani A."/>
        </authorList>
    </citation>
    <scope>NUCLEOTIDE SEQUENCE</scope>
    <source>
        <strain evidence="2">NBRC 15686</strain>
    </source>
</reference>
<organism evidence="2 3">
    <name type="scientific">Methylorubrum aminovorans</name>
    <dbReference type="NCBI Taxonomy" id="269069"/>
    <lineage>
        <taxon>Bacteria</taxon>
        <taxon>Pseudomonadati</taxon>
        <taxon>Pseudomonadota</taxon>
        <taxon>Alphaproteobacteria</taxon>
        <taxon>Hyphomicrobiales</taxon>
        <taxon>Methylobacteriaceae</taxon>
        <taxon>Methylorubrum</taxon>
    </lineage>
</organism>